<dbReference type="RefSeq" id="WP_249697236.1">
    <property type="nucleotide sequence ID" value="NZ_JAMFLX010000001.1"/>
</dbReference>
<dbReference type="Proteomes" id="UP001203338">
    <property type="component" value="Unassembled WGS sequence"/>
</dbReference>
<accession>A0ABT0PAI8</accession>
<proteinExistence type="predicted"/>
<organism evidence="1 2">
    <name type="scientific">Parendozoicomonas callyspongiae</name>
    <dbReference type="NCBI Taxonomy" id="2942213"/>
    <lineage>
        <taxon>Bacteria</taxon>
        <taxon>Pseudomonadati</taxon>
        <taxon>Pseudomonadota</taxon>
        <taxon>Gammaproteobacteria</taxon>
        <taxon>Oceanospirillales</taxon>
        <taxon>Endozoicomonadaceae</taxon>
        <taxon>Parendozoicomonas</taxon>
    </lineage>
</organism>
<name>A0ABT0PAI8_9GAMM</name>
<evidence type="ECO:0000313" key="2">
    <source>
        <dbReference type="Proteomes" id="UP001203338"/>
    </source>
</evidence>
<gene>
    <name evidence="1" type="ORF">M3P05_00355</name>
</gene>
<sequence>MSEQLQAHIQNLHDILEGQPVDECTAASLKQITTEIEIALAQADGTIPENAYNEALEQEAVRFTEDHPAIAQIIRQIMNTLDNIGI</sequence>
<dbReference type="EMBL" id="JAMFLX010000001">
    <property type="protein sequence ID" value="MCL6268400.1"/>
    <property type="molecule type" value="Genomic_DNA"/>
</dbReference>
<comment type="caution">
    <text evidence="1">The sequence shown here is derived from an EMBL/GenBank/DDBJ whole genome shotgun (WGS) entry which is preliminary data.</text>
</comment>
<evidence type="ECO:0000313" key="1">
    <source>
        <dbReference type="EMBL" id="MCL6268400.1"/>
    </source>
</evidence>
<protein>
    <submittedName>
        <fullName evidence="1">DUF4404 family protein</fullName>
    </submittedName>
</protein>
<dbReference type="Pfam" id="PF14357">
    <property type="entry name" value="DUF4404"/>
    <property type="match status" value="1"/>
</dbReference>
<keyword evidence="2" id="KW-1185">Reference proteome</keyword>
<reference evidence="1 2" key="1">
    <citation type="submission" date="2022-05" db="EMBL/GenBank/DDBJ databases">
        <authorList>
            <person name="Park J.-S."/>
        </authorList>
    </citation>
    <scope>NUCLEOTIDE SEQUENCE [LARGE SCALE GENOMIC DNA]</scope>
    <source>
        <strain evidence="1 2">2012CJ34-2</strain>
    </source>
</reference>
<dbReference type="InterPro" id="IPR025516">
    <property type="entry name" value="DUF4404"/>
</dbReference>